<dbReference type="AlphaFoldDB" id="A0A4P9WB15"/>
<gene>
    <name evidence="2" type="ORF">BDK51DRAFT_29214</name>
</gene>
<protein>
    <submittedName>
        <fullName evidence="2">Uncharacterized protein</fullName>
    </submittedName>
</protein>
<feature type="non-terminal residue" evidence="2">
    <location>
        <position position="789"/>
    </location>
</feature>
<dbReference type="EMBL" id="KZ996100">
    <property type="protein sequence ID" value="RKO89422.1"/>
    <property type="molecule type" value="Genomic_DNA"/>
</dbReference>
<feature type="region of interest" description="Disordered" evidence="1">
    <location>
        <begin position="638"/>
        <end position="686"/>
    </location>
</feature>
<evidence type="ECO:0000313" key="2">
    <source>
        <dbReference type="EMBL" id="RKO89422.1"/>
    </source>
</evidence>
<feature type="region of interest" description="Disordered" evidence="1">
    <location>
        <begin position="16"/>
        <end position="45"/>
    </location>
</feature>
<organism evidence="2 3">
    <name type="scientific">Blyttiomyces helicus</name>
    <dbReference type="NCBI Taxonomy" id="388810"/>
    <lineage>
        <taxon>Eukaryota</taxon>
        <taxon>Fungi</taxon>
        <taxon>Fungi incertae sedis</taxon>
        <taxon>Chytridiomycota</taxon>
        <taxon>Chytridiomycota incertae sedis</taxon>
        <taxon>Chytridiomycetes</taxon>
        <taxon>Chytridiomycetes incertae sedis</taxon>
        <taxon>Blyttiomyces</taxon>
    </lineage>
</organism>
<evidence type="ECO:0000313" key="3">
    <source>
        <dbReference type="Proteomes" id="UP000269721"/>
    </source>
</evidence>
<feature type="region of interest" description="Disordered" evidence="1">
    <location>
        <begin position="178"/>
        <end position="211"/>
    </location>
</feature>
<keyword evidence="3" id="KW-1185">Reference proteome</keyword>
<feature type="compositionally biased region" description="Low complexity" evidence="1">
    <location>
        <begin position="16"/>
        <end position="28"/>
    </location>
</feature>
<accession>A0A4P9WB15</accession>
<dbReference type="Proteomes" id="UP000269721">
    <property type="component" value="Unassembled WGS sequence"/>
</dbReference>
<feature type="compositionally biased region" description="Low complexity" evidence="1">
    <location>
        <begin position="646"/>
        <end position="656"/>
    </location>
</feature>
<proteinExistence type="predicted"/>
<reference evidence="3" key="1">
    <citation type="journal article" date="2018" name="Nat. Microbiol.">
        <title>Leveraging single-cell genomics to expand the fungal tree of life.</title>
        <authorList>
            <person name="Ahrendt S.R."/>
            <person name="Quandt C.A."/>
            <person name="Ciobanu D."/>
            <person name="Clum A."/>
            <person name="Salamov A."/>
            <person name="Andreopoulos B."/>
            <person name="Cheng J.F."/>
            <person name="Woyke T."/>
            <person name="Pelin A."/>
            <person name="Henrissat B."/>
            <person name="Reynolds N.K."/>
            <person name="Benny G.L."/>
            <person name="Smith M.E."/>
            <person name="James T.Y."/>
            <person name="Grigoriev I.V."/>
        </authorList>
    </citation>
    <scope>NUCLEOTIDE SEQUENCE [LARGE SCALE GENOMIC DNA]</scope>
</reference>
<name>A0A4P9WB15_9FUNG</name>
<evidence type="ECO:0000256" key="1">
    <source>
        <dbReference type="SAM" id="MobiDB-lite"/>
    </source>
</evidence>
<feature type="region of interest" description="Disordered" evidence="1">
    <location>
        <begin position="699"/>
        <end position="727"/>
    </location>
</feature>
<feature type="compositionally biased region" description="Low complexity" evidence="1">
    <location>
        <begin position="703"/>
        <end position="712"/>
    </location>
</feature>
<dbReference type="OrthoDB" id="2135532at2759"/>
<sequence>MPFVTVLVQHAWALQPASGSAPGSASRSGIRDRRPQQKRASSAVARRHPIRLAVPQSVAAFVRRFNAADTPLRRRAAETTAQDILDKLEHLVLAPAGPAPVGPPGAALAGLTIPQKQRLNPSTAATSIPRLPIQLRDRHLRPSEFIRPSTVPSGGPGGTAPLPSPAHVMSLTSMHAAPRAAPLPSPMKEWSNPAHATPTRRPDNVSRAASQARRSLLALTRTRSGRVRDRAFEILYEALDTNPLAIDDAEVASLLLLIGEMSDAIEAEVLSHKARSGEHLVEIGWGLERLLMRLEYACEVKAFLVPVEIVGAFQRLAEDIFPSIDATDPYVAQIVASVSESISWLLSPKPETEELMACPIALSLLSQIIRMAPPDFVEMEEPFSGILKDLHEKREWHLGGKFIKLLSSAAVLNGPACRMFISLMKGLVGRVCWQWIYLSIHCLGILVLASESPLIRKCALADGLFTFVETEDPESVTDASDTMTSSADSNNAGHAWRVRAAAVTALAEVYRVQKSDPPGLLAREALLRRRERERHPHVMALLGAGLGGGAAAADVPAPADAPSPDNSLPLRPRGSYHPHLWDPSPGLGPCPAPPLRRPLRRLSFLFQSICSALAETYAASQSRYAFLRKYLRTTDRKTLEREREASAGVAAMTAARRATKADARRRREGAGAGSEPSQAGGDSQAPRAVALAETMRAMTLAGSPRSRSPAPRNSDDAEGASAQPPTTKVAAVLSPSLLSSHPYAGAKMPLVPPAIDNALIKPSNGTVNRRKLFNAQRPEKDTQVVTIAD</sequence>